<dbReference type="EMBL" id="CP000473">
    <property type="protein sequence ID" value="ABJ85549.1"/>
    <property type="molecule type" value="Genomic_DNA"/>
</dbReference>
<reference evidence="2" key="1">
    <citation type="submission" date="2006-10" db="EMBL/GenBank/DDBJ databases">
        <title>Complete sequence of Solibacter usitatus Ellin6076.</title>
        <authorList>
            <consortium name="US DOE Joint Genome Institute"/>
            <person name="Copeland A."/>
            <person name="Lucas S."/>
            <person name="Lapidus A."/>
            <person name="Barry K."/>
            <person name="Detter J.C."/>
            <person name="Glavina del Rio T."/>
            <person name="Hammon N."/>
            <person name="Israni S."/>
            <person name="Dalin E."/>
            <person name="Tice H."/>
            <person name="Pitluck S."/>
            <person name="Thompson L.S."/>
            <person name="Brettin T."/>
            <person name="Bruce D."/>
            <person name="Han C."/>
            <person name="Tapia R."/>
            <person name="Gilna P."/>
            <person name="Schmutz J."/>
            <person name="Larimer F."/>
            <person name="Land M."/>
            <person name="Hauser L."/>
            <person name="Kyrpides N."/>
            <person name="Mikhailova N."/>
            <person name="Janssen P.H."/>
            <person name="Kuske C.R."/>
            <person name="Richardson P."/>
        </authorList>
    </citation>
    <scope>NUCLEOTIDE SEQUENCE</scope>
    <source>
        <strain evidence="2">Ellin6076</strain>
    </source>
</reference>
<keyword evidence="1" id="KW-0732">Signal</keyword>
<evidence type="ECO:0000256" key="1">
    <source>
        <dbReference type="SAM" id="SignalP"/>
    </source>
</evidence>
<proteinExistence type="predicted"/>
<protein>
    <recommendedName>
        <fullName evidence="3">DUF5666 domain-containing protein</fullName>
    </recommendedName>
</protein>
<feature type="signal peptide" evidence="1">
    <location>
        <begin position="1"/>
        <end position="24"/>
    </location>
</feature>
<accession>Q01XR6</accession>
<dbReference type="KEGG" id="sus:Acid_4590"/>
<name>Q01XR6_SOLUE</name>
<evidence type="ECO:0008006" key="3">
    <source>
        <dbReference type="Google" id="ProtNLM"/>
    </source>
</evidence>
<gene>
    <name evidence="2" type="ordered locus">Acid_4590</name>
</gene>
<dbReference type="AlphaFoldDB" id="Q01XR6"/>
<dbReference type="HOGENOM" id="CLU_1395492_0_0_0"/>
<organism evidence="2">
    <name type="scientific">Solibacter usitatus (strain Ellin6076)</name>
    <dbReference type="NCBI Taxonomy" id="234267"/>
    <lineage>
        <taxon>Bacteria</taxon>
        <taxon>Pseudomonadati</taxon>
        <taxon>Acidobacteriota</taxon>
        <taxon>Terriglobia</taxon>
        <taxon>Bryobacterales</taxon>
        <taxon>Solibacteraceae</taxon>
        <taxon>Candidatus Solibacter</taxon>
    </lineage>
</organism>
<feature type="chain" id="PRO_5004163585" description="DUF5666 domain-containing protein" evidence="1">
    <location>
        <begin position="25"/>
        <end position="195"/>
    </location>
</feature>
<dbReference type="InParanoid" id="Q01XR6"/>
<sequence precursor="true">MRNARIAGALSVASLLLFTLGAQAQDRDNRYDRDRINDRLTRIEPGTTITVRPNESIDVDRKDNRVYRGIVDQDVRGTNGRLAIPRGSQVELIVRVQRDNDLILDLESVTVNGQRYAIQTGANRVESQRDNSLVGAIVGAINGGQAQGRAVRIPRDTLLTFRIDRPMEMGVADRGIDREGHHYHDWYDRDRDRDR</sequence>
<evidence type="ECO:0000313" key="2">
    <source>
        <dbReference type="EMBL" id="ABJ85549.1"/>
    </source>
</evidence>
<dbReference type="STRING" id="234267.Acid_4590"/>
<dbReference type="OrthoDB" id="118089at2"/>